<accession>A0A837D5P4</accession>
<name>A0A837D5P4_9PSEU</name>
<organism evidence="2 3">
    <name type="scientific">Saccharomonospora viridis</name>
    <dbReference type="NCBI Taxonomy" id="1852"/>
    <lineage>
        <taxon>Bacteria</taxon>
        <taxon>Bacillati</taxon>
        <taxon>Actinomycetota</taxon>
        <taxon>Actinomycetes</taxon>
        <taxon>Pseudonocardiales</taxon>
        <taxon>Pseudonocardiaceae</taxon>
        <taxon>Saccharomonospora</taxon>
    </lineage>
</organism>
<reference evidence="2 3" key="1">
    <citation type="submission" date="2014-10" db="EMBL/GenBank/DDBJ databases">
        <title>Genome sequence of Micropolyspora internatus JCM3315.</title>
        <authorList>
            <person name="Shin S.-K."/>
            <person name="Yi H."/>
        </authorList>
    </citation>
    <scope>NUCLEOTIDE SEQUENCE [LARGE SCALE GENOMIC DNA]</scope>
    <source>
        <strain evidence="2 3">JCM 3315</strain>
    </source>
</reference>
<gene>
    <name evidence="2" type="ORF">MINT15_39240</name>
</gene>
<evidence type="ECO:0008006" key="4">
    <source>
        <dbReference type="Google" id="ProtNLM"/>
    </source>
</evidence>
<evidence type="ECO:0000313" key="3">
    <source>
        <dbReference type="Proteomes" id="UP000030848"/>
    </source>
</evidence>
<dbReference type="Proteomes" id="UP000030848">
    <property type="component" value="Unassembled WGS sequence"/>
</dbReference>
<dbReference type="EMBL" id="JRZE01000008">
    <property type="protein sequence ID" value="KHF42118.1"/>
    <property type="molecule type" value="Genomic_DNA"/>
</dbReference>
<dbReference type="OrthoDB" id="4335506at2"/>
<sequence length="208" mass="22535">MQGPTALILAGAGMLNDVARALVYDGWQVILPARRYVPVPIDRGEPPGRAVWLEAHWDQPEELAQRVAAALHGRSVDLLVTWLHDSYRESVSKAVEPLLSPTAPVVEVWSATGPTVVPRKPGSDVEDVEVGRSVQRILLGEVSAFDDTRALSQAEIMASVRAAVDRALEGAPSAQHEVGRRRPQPQIPRPRVHDIAGGLPRWASPAGR</sequence>
<comment type="caution">
    <text evidence="2">The sequence shown here is derived from an EMBL/GenBank/DDBJ whole genome shotgun (WGS) entry which is preliminary data.</text>
</comment>
<protein>
    <recommendedName>
        <fullName evidence="4">Short chain dehydrogenase</fullName>
    </recommendedName>
</protein>
<proteinExistence type="predicted"/>
<dbReference type="AlphaFoldDB" id="A0A837D5P4"/>
<evidence type="ECO:0000313" key="2">
    <source>
        <dbReference type="EMBL" id="KHF42118.1"/>
    </source>
</evidence>
<dbReference type="RefSeq" id="WP_143090677.1">
    <property type="nucleotide sequence ID" value="NZ_CALJZO010000009.1"/>
</dbReference>
<feature type="region of interest" description="Disordered" evidence="1">
    <location>
        <begin position="170"/>
        <end position="208"/>
    </location>
</feature>
<evidence type="ECO:0000256" key="1">
    <source>
        <dbReference type="SAM" id="MobiDB-lite"/>
    </source>
</evidence>